<evidence type="ECO:0000256" key="3">
    <source>
        <dbReference type="RuleBase" id="RU000481"/>
    </source>
</evidence>
<sequence>MSAGVMHSGKTAVNLALTAPKHGGDLAYWQRKVGNDALNWLDLSSACNREPWPVPSIAPELWMNLPDQAALLDEAERYFSRRPSVVGAGSQHIIESLPPLLREYQETDSTTVCVPRIGYQEHAFSWKKWGYEVVYYDDLTDLLVQDWAAAVVIHPNNPTGEWVASEILSTLIAHAEETGGCLVVDEAFIDPCPERSVLFHYQAAPWSEAVFVLRSVGKFFGLAGARVGFAFCAPRWQLALSNLMGPWPVSTASLHLVRLALADVSWQAQALLALQVRQTAFVERIMPKFNTIFDSQDSVLNPLFITWYLDSEDDAGRVFEMLHHVGIHTRLGEGWIRVALPALDEMDALNSALIRLLKTAGSQTQGFSRGQLA</sequence>
<dbReference type="Pfam" id="PF00155">
    <property type="entry name" value="Aminotran_1_2"/>
    <property type="match status" value="1"/>
</dbReference>
<dbReference type="Proteomes" id="UP001307608">
    <property type="component" value="Chromosome"/>
</dbReference>
<proteinExistence type="inferred from homology"/>
<dbReference type="Gene3D" id="3.40.640.10">
    <property type="entry name" value="Type I PLP-dependent aspartate aminotransferase-like (Major domain)"/>
    <property type="match status" value="1"/>
</dbReference>
<comment type="similarity">
    <text evidence="3">Belongs to the class-I pyridoxal-phosphate-dependent aminotransferase family.</text>
</comment>
<dbReference type="PROSITE" id="PS00105">
    <property type="entry name" value="AA_TRANSFER_CLASS_1"/>
    <property type="match status" value="1"/>
</dbReference>
<dbReference type="InterPro" id="IPR004839">
    <property type="entry name" value="Aminotransferase_I/II_large"/>
</dbReference>
<dbReference type="InterPro" id="IPR015424">
    <property type="entry name" value="PyrdxlP-dep_Trfase"/>
</dbReference>
<protein>
    <recommendedName>
        <fullName evidence="3">Aminotransferase</fullName>
        <ecNumber evidence="3">2.6.1.-</ecNumber>
    </recommendedName>
</protein>
<gene>
    <name evidence="5" type="primary">cobC</name>
    <name evidence="5" type="ORF">MACH16_27160</name>
</gene>
<keyword evidence="3" id="KW-0808">Transferase</keyword>
<organism evidence="5 6">
    <name type="scientific">Marinomonas pontica</name>
    <dbReference type="NCBI Taxonomy" id="264739"/>
    <lineage>
        <taxon>Bacteria</taxon>
        <taxon>Pseudomonadati</taxon>
        <taxon>Pseudomonadota</taxon>
        <taxon>Gammaproteobacteria</taxon>
        <taxon>Oceanospirillales</taxon>
        <taxon>Oceanospirillaceae</taxon>
        <taxon>Marinomonas</taxon>
    </lineage>
</organism>
<evidence type="ECO:0000313" key="5">
    <source>
        <dbReference type="EMBL" id="BDX03968.1"/>
    </source>
</evidence>
<name>A0ABM8FIV0_9GAMM</name>
<comment type="cofactor">
    <cofactor evidence="1 3">
        <name>pyridoxal 5'-phosphate</name>
        <dbReference type="ChEBI" id="CHEBI:597326"/>
    </cofactor>
</comment>
<evidence type="ECO:0000256" key="2">
    <source>
        <dbReference type="ARBA" id="ARBA00022898"/>
    </source>
</evidence>
<keyword evidence="3" id="KW-0032">Aminotransferase</keyword>
<dbReference type="InterPro" id="IPR015421">
    <property type="entry name" value="PyrdxlP-dep_Trfase_major"/>
</dbReference>
<evidence type="ECO:0000256" key="1">
    <source>
        <dbReference type="ARBA" id="ARBA00001933"/>
    </source>
</evidence>
<dbReference type="PANTHER" id="PTHR42885:SF1">
    <property type="entry name" value="THREONINE-PHOSPHATE DECARBOXYLASE"/>
    <property type="match status" value="1"/>
</dbReference>
<dbReference type="EMBL" id="AP027271">
    <property type="protein sequence ID" value="BDX03968.1"/>
    <property type="molecule type" value="Genomic_DNA"/>
</dbReference>
<dbReference type="SUPFAM" id="SSF53383">
    <property type="entry name" value="PLP-dependent transferases"/>
    <property type="match status" value="1"/>
</dbReference>
<evidence type="ECO:0000313" key="6">
    <source>
        <dbReference type="Proteomes" id="UP001307608"/>
    </source>
</evidence>
<feature type="domain" description="Aminotransferase class I/classII large" evidence="4">
    <location>
        <begin position="85"/>
        <end position="282"/>
    </location>
</feature>
<dbReference type="InterPro" id="IPR004838">
    <property type="entry name" value="NHTrfase_class1_PyrdxlP-BS"/>
</dbReference>
<dbReference type="EC" id="2.6.1.-" evidence="3"/>
<dbReference type="PANTHER" id="PTHR42885">
    <property type="entry name" value="HISTIDINOL-PHOSPHATE AMINOTRANSFERASE-RELATED"/>
    <property type="match status" value="1"/>
</dbReference>
<evidence type="ECO:0000259" key="4">
    <source>
        <dbReference type="Pfam" id="PF00155"/>
    </source>
</evidence>
<keyword evidence="2" id="KW-0663">Pyridoxal phosphate</keyword>
<reference evidence="5 6" key="1">
    <citation type="submission" date="2023-01" db="EMBL/GenBank/DDBJ databases">
        <title>Complete genome sequence of Marinomonas pontica strain 200518_36.</title>
        <authorList>
            <person name="Ueki S."/>
            <person name="Gajardo G."/>
            <person name="Maruyama F."/>
        </authorList>
    </citation>
    <scope>NUCLEOTIDE SEQUENCE [LARGE SCALE GENOMIC DNA]</scope>
    <source>
        <strain evidence="5 6">200518_36</strain>
    </source>
</reference>
<accession>A0ABM8FIV0</accession>
<keyword evidence="6" id="KW-1185">Reference proteome</keyword>
<dbReference type="InterPro" id="IPR015422">
    <property type="entry name" value="PyrdxlP-dep_Trfase_small"/>
</dbReference>
<dbReference type="Gene3D" id="3.90.1150.10">
    <property type="entry name" value="Aspartate Aminotransferase, domain 1"/>
    <property type="match status" value="1"/>
</dbReference>
<dbReference type="CDD" id="cd00609">
    <property type="entry name" value="AAT_like"/>
    <property type="match status" value="1"/>
</dbReference>
<dbReference type="RefSeq" id="WP_338268873.1">
    <property type="nucleotide sequence ID" value="NZ_AP027271.1"/>
</dbReference>